<dbReference type="SMART" id="SM00494">
    <property type="entry name" value="ChtBD2"/>
    <property type="match status" value="1"/>
</dbReference>
<gene>
    <name evidence="3" type="ORF">LSTR_LSTR015328</name>
</gene>
<dbReference type="InterPro" id="IPR052976">
    <property type="entry name" value="Scoloptoxin-like"/>
</dbReference>
<reference evidence="3 4" key="1">
    <citation type="journal article" date="2017" name="Gigascience">
        <title>Genome sequence of the small brown planthopper, Laodelphax striatellus.</title>
        <authorList>
            <person name="Zhu J."/>
            <person name="Jiang F."/>
            <person name="Wang X."/>
            <person name="Yang P."/>
            <person name="Bao Y."/>
            <person name="Zhao W."/>
            <person name="Wang W."/>
            <person name="Lu H."/>
            <person name="Wang Q."/>
            <person name="Cui N."/>
            <person name="Li J."/>
            <person name="Chen X."/>
            <person name="Luo L."/>
            <person name="Yu J."/>
            <person name="Kang L."/>
            <person name="Cui F."/>
        </authorList>
    </citation>
    <scope>NUCLEOTIDE SEQUENCE [LARGE SCALE GENOMIC DNA]</scope>
    <source>
        <strain evidence="3">Lst14</strain>
    </source>
</reference>
<dbReference type="AlphaFoldDB" id="A0A482WUJ6"/>
<evidence type="ECO:0000313" key="3">
    <source>
        <dbReference type="EMBL" id="RZF37138.1"/>
    </source>
</evidence>
<name>A0A482WUJ6_LAOST</name>
<protein>
    <recommendedName>
        <fullName evidence="2">Chitin-binding type-2 domain-containing protein</fullName>
    </recommendedName>
</protein>
<feature type="domain" description="Chitin-binding type-2" evidence="2">
    <location>
        <begin position="85"/>
        <end position="152"/>
    </location>
</feature>
<dbReference type="InterPro" id="IPR002557">
    <property type="entry name" value="Chitin-bd_dom"/>
</dbReference>
<evidence type="ECO:0000313" key="4">
    <source>
        <dbReference type="Proteomes" id="UP000291343"/>
    </source>
</evidence>
<evidence type="ECO:0000259" key="2">
    <source>
        <dbReference type="PROSITE" id="PS50940"/>
    </source>
</evidence>
<dbReference type="Gene3D" id="2.170.140.10">
    <property type="entry name" value="Chitin binding domain"/>
    <property type="match status" value="1"/>
</dbReference>
<evidence type="ECO:0000256" key="1">
    <source>
        <dbReference type="SAM" id="Phobius"/>
    </source>
</evidence>
<dbReference type="EMBL" id="QKKF02025284">
    <property type="protein sequence ID" value="RZF37138.1"/>
    <property type="molecule type" value="Genomic_DNA"/>
</dbReference>
<dbReference type="PANTHER" id="PTHR22933:SF43">
    <property type="entry name" value="LP10131P"/>
    <property type="match status" value="1"/>
</dbReference>
<dbReference type="STRING" id="195883.A0A482WUJ6"/>
<dbReference type="InterPro" id="IPR036508">
    <property type="entry name" value="Chitin-bd_dom_sf"/>
</dbReference>
<proteinExistence type="predicted"/>
<comment type="caution">
    <text evidence="3">The sequence shown here is derived from an EMBL/GenBank/DDBJ whole genome shotgun (WGS) entry which is preliminary data.</text>
</comment>
<dbReference type="PANTHER" id="PTHR22933">
    <property type="entry name" value="FI18007P1-RELATED"/>
    <property type="match status" value="1"/>
</dbReference>
<dbReference type="OrthoDB" id="6407151at2759"/>
<dbReference type="SUPFAM" id="SSF57625">
    <property type="entry name" value="Invertebrate chitin-binding proteins"/>
    <property type="match status" value="1"/>
</dbReference>
<dbReference type="Pfam" id="PF01607">
    <property type="entry name" value="CBM_14"/>
    <property type="match status" value="1"/>
</dbReference>
<dbReference type="Proteomes" id="UP000291343">
    <property type="component" value="Unassembled WGS sequence"/>
</dbReference>
<accession>A0A482WUJ6</accession>
<dbReference type="PROSITE" id="PS50940">
    <property type="entry name" value="CHIT_BIND_II"/>
    <property type="match status" value="1"/>
</dbReference>
<organism evidence="3 4">
    <name type="scientific">Laodelphax striatellus</name>
    <name type="common">Small brown planthopper</name>
    <name type="synonym">Delphax striatella</name>
    <dbReference type="NCBI Taxonomy" id="195883"/>
    <lineage>
        <taxon>Eukaryota</taxon>
        <taxon>Metazoa</taxon>
        <taxon>Ecdysozoa</taxon>
        <taxon>Arthropoda</taxon>
        <taxon>Hexapoda</taxon>
        <taxon>Insecta</taxon>
        <taxon>Pterygota</taxon>
        <taxon>Neoptera</taxon>
        <taxon>Paraneoptera</taxon>
        <taxon>Hemiptera</taxon>
        <taxon>Auchenorrhyncha</taxon>
        <taxon>Fulgoroidea</taxon>
        <taxon>Delphacidae</taxon>
        <taxon>Criomorphinae</taxon>
        <taxon>Laodelphax</taxon>
    </lineage>
</organism>
<feature type="transmembrane region" description="Helical" evidence="1">
    <location>
        <begin position="37"/>
        <end position="54"/>
    </location>
</feature>
<keyword evidence="4" id="KW-1185">Reference proteome</keyword>
<dbReference type="GO" id="GO:0008061">
    <property type="term" value="F:chitin binding"/>
    <property type="evidence" value="ECO:0007669"/>
    <property type="project" value="InterPro"/>
</dbReference>
<sequence>MAVVKALCQVQMTQPIKQPMPNLSCLLTVHLHIVRMYYTWIIGAFVIDCLLVWGKPHSRINRQLPPELLGLPSNATTIRDQISTSFTCESRSYGYYADTENDCQLFHVCLPVQYVDGSQETFKWSFICPQETVFNQESFTCARPEDSVACKDSPLFYMLNDRFGQIDSVNMTNSIDGQEMVDMEMEAL</sequence>
<keyword evidence="1" id="KW-0812">Transmembrane</keyword>
<dbReference type="InParanoid" id="A0A482WUJ6"/>
<dbReference type="GO" id="GO:0005576">
    <property type="term" value="C:extracellular region"/>
    <property type="evidence" value="ECO:0007669"/>
    <property type="project" value="InterPro"/>
</dbReference>
<keyword evidence="1" id="KW-0472">Membrane</keyword>
<keyword evidence="1" id="KW-1133">Transmembrane helix</keyword>